<keyword evidence="10" id="KW-0735">Signal-anchor</keyword>
<evidence type="ECO:0000256" key="9">
    <source>
        <dbReference type="ARBA" id="ARBA00023136"/>
    </source>
</evidence>
<dbReference type="GO" id="GO:0030288">
    <property type="term" value="C:outer membrane-bounded periplasmic space"/>
    <property type="evidence" value="ECO:0007669"/>
    <property type="project" value="InterPro"/>
</dbReference>
<accession>A0A1B2M085</accession>
<feature type="compositionally biased region" description="Low complexity" evidence="11">
    <location>
        <begin position="108"/>
        <end position="128"/>
    </location>
</feature>
<feature type="compositionally biased region" description="Polar residues" evidence="11">
    <location>
        <begin position="141"/>
        <end position="154"/>
    </location>
</feature>
<sequence length="271" mass="29506">MKYRTAKQLSYHIPNKPWRQSVAWVTGAYAVSALIFLVSFSEPVAMLQSAPQAHPIAIELADVVAAAKQQNLSEPEAQQAPVTAPKPAPRPKVLTSAAPAHDEQIVSTQPSQPKPLLQQPLPATTQPPVEAPKRAIPPKPDSTQAAVNITQPTAQEAEKSTTTQLSSSSQSHSSDSTAQWQHGVLAKLQQMKRYPAYAQREKQQDVVLVHFRVDAKGQLLSVEIQQSKGYELLEREVRALVKRAAPYPAPPASALKNGVVDMVAPINFFIQ</sequence>
<dbReference type="PRINTS" id="PR01374">
    <property type="entry name" value="TONBPROTEIN"/>
</dbReference>
<comment type="function">
    <text evidence="10">Interacts with outer membrane receptor proteins that carry out high-affinity binding and energy dependent uptake into the periplasmic space of specific substrates. It could act to transduce energy from the cytoplasmic membrane to specific energy-requiring processes in the outer membrane, resulting in the release into the periplasm of ligands bound by these outer membrane proteins.</text>
</comment>
<dbReference type="InterPro" id="IPR003538">
    <property type="entry name" value="TonB"/>
</dbReference>
<dbReference type="NCBIfam" id="TIGR01352">
    <property type="entry name" value="tonB_Cterm"/>
    <property type="match status" value="1"/>
</dbReference>
<dbReference type="KEGG" id="ala:BFG52_09795"/>
<dbReference type="InterPro" id="IPR006260">
    <property type="entry name" value="TonB/TolA_C"/>
</dbReference>
<dbReference type="SUPFAM" id="SSF74653">
    <property type="entry name" value="TolA/TonB C-terminal domain"/>
    <property type="match status" value="1"/>
</dbReference>
<dbReference type="InterPro" id="IPR037682">
    <property type="entry name" value="TonB_C"/>
</dbReference>
<evidence type="ECO:0000256" key="5">
    <source>
        <dbReference type="ARBA" id="ARBA00022519"/>
    </source>
</evidence>
<reference evidence="13 14" key="1">
    <citation type="submission" date="2016-08" db="EMBL/GenBank/DDBJ databases">
        <authorList>
            <person name="Seilhamer J.J."/>
        </authorList>
    </citation>
    <scope>NUCLEOTIDE SEQUENCE [LARGE SCALE GENOMIC DNA]</scope>
    <source>
        <strain evidence="13 14">BRTC-1</strain>
    </source>
</reference>
<evidence type="ECO:0000256" key="6">
    <source>
        <dbReference type="ARBA" id="ARBA00022692"/>
    </source>
</evidence>
<keyword evidence="9 10" id="KW-0472">Membrane</keyword>
<keyword evidence="14" id="KW-1185">Reference proteome</keyword>
<evidence type="ECO:0000256" key="8">
    <source>
        <dbReference type="ARBA" id="ARBA00022989"/>
    </source>
</evidence>
<dbReference type="AlphaFoldDB" id="A0A1B2M085"/>
<evidence type="ECO:0000259" key="12">
    <source>
        <dbReference type="PROSITE" id="PS52015"/>
    </source>
</evidence>
<evidence type="ECO:0000313" key="13">
    <source>
        <dbReference type="EMBL" id="AOA58614.1"/>
    </source>
</evidence>
<gene>
    <name evidence="13" type="ORF">BFG52_09795</name>
</gene>
<dbReference type="Gene3D" id="3.30.1150.10">
    <property type="match status" value="1"/>
</dbReference>
<protein>
    <recommendedName>
        <fullName evidence="10">Protein TonB</fullName>
    </recommendedName>
</protein>
<keyword evidence="6 10" id="KW-0812">Transmembrane</keyword>
<evidence type="ECO:0000256" key="10">
    <source>
        <dbReference type="RuleBase" id="RU362123"/>
    </source>
</evidence>
<dbReference type="GO" id="GO:0055085">
    <property type="term" value="P:transmembrane transport"/>
    <property type="evidence" value="ECO:0007669"/>
    <property type="project" value="InterPro"/>
</dbReference>
<comment type="similarity">
    <text evidence="2 10">Belongs to the TonB family.</text>
</comment>
<feature type="domain" description="TonB C-terminal" evidence="12">
    <location>
        <begin position="179"/>
        <end position="271"/>
    </location>
</feature>
<proteinExistence type="inferred from homology"/>
<evidence type="ECO:0000256" key="7">
    <source>
        <dbReference type="ARBA" id="ARBA00022927"/>
    </source>
</evidence>
<dbReference type="Pfam" id="PF03544">
    <property type="entry name" value="TonB_C"/>
    <property type="match status" value="1"/>
</dbReference>
<dbReference type="GO" id="GO:0015031">
    <property type="term" value="P:protein transport"/>
    <property type="evidence" value="ECO:0007669"/>
    <property type="project" value="UniProtKB-UniRule"/>
</dbReference>
<keyword evidence="3 10" id="KW-0813">Transport</keyword>
<organism evidence="13 14">
    <name type="scientific">Acinetobacter larvae</name>
    <dbReference type="NCBI Taxonomy" id="1789224"/>
    <lineage>
        <taxon>Bacteria</taxon>
        <taxon>Pseudomonadati</taxon>
        <taxon>Pseudomonadota</taxon>
        <taxon>Gammaproteobacteria</taxon>
        <taxon>Moraxellales</taxon>
        <taxon>Moraxellaceae</taxon>
        <taxon>Acinetobacter</taxon>
    </lineage>
</organism>
<evidence type="ECO:0000256" key="2">
    <source>
        <dbReference type="ARBA" id="ARBA00006555"/>
    </source>
</evidence>
<evidence type="ECO:0000313" key="14">
    <source>
        <dbReference type="Proteomes" id="UP000093391"/>
    </source>
</evidence>
<dbReference type="GO" id="GO:0098797">
    <property type="term" value="C:plasma membrane protein complex"/>
    <property type="evidence" value="ECO:0007669"/>
    <property type="project" value="TreeGrafter"/>
</dbReference>
<dbReference type="PANTHER" id="PTHR33446">
    <property type="entry name" value="PROTEIN TONB-RELATED"/>
    <property type="match status" value="1"/>
</dbReference>
<evidence type="ECO:0000256" key="1">
    <source>
        <dbReference type="ARBA" id="ARBA00004383"/>
    </source>
</evidence>
<dbReference type="RefSeq" id="WP_067555385.1">
    <property type="nucleotide sequence ID" value="NZ_CP016895.1"/>
</dbReference>
<comment type="subcellular location">
    <subcellularLocation>
        <location evidence="1 10">Cell inner membrane</location>
        <topology evidence="1 10">Single-pass membrane protein</topology>
        <orientation evidence="1 10">Periplasmic side</orientation>
    </subcellularLocation>
</comment>
<dbReference type="InterPro" id="IPR051045">
    <property type="entry name" value="TonB-dependent_transducer"/>
</dbReference>
<name>A0A1B2M085_9GAMM</name>
<keyword evidence="7 10" id="KW-0653">Protein transport</keyword>
<keyword evidence="4 10" id="KW-1003">Cell membrane</keyword>
<evidence type="ECO:0000256" key="4">
    <source>
        <dbReference type="ARBA" id="ARBA00022475"/>
    </source>
</evidence>
<keyword evidence="8 10" id="KW-1133">Transmembrane helix</keyword>
<feature type="region of interest" description="Disordered" evidence="11">
    <location>
        <begin position="71"/>
        <end position="178"/>
    </location>
</feature>
<evidence type="ECO:0000256" key="3">
    <source>
        <dbReference type="ARBA" id="ARBA00022448"/>
    </source>
</evidence>
<dbReference type="STRING" id="1789224.BFG52_09795"/>
<dbReference type="GO" id="GO:0031992">
    <property type="term" value="F:energy transducer activity"/>
    <property type="evidence" value="ECO:0007669"/>
    <property type="project" value="InterPro"/>
</dbReference>
<evidence type="ECO:0000256" key="11">
    <source>
        <dbReference type="SAM" id="MobiDB-lite"/>
    </source>
</evidence>
<keyword evidence="5 10" id="KW-0997">Cell inner membrane</keyword>
<dbReference type="PANTHER" id="PTHR33446:SF2">
    <property type="entry name" value="PROTEIN TONB"/>
    <property type="match status" value="1"/>
</dbReference>
<dbReference type="Proteomes" id="UP000093391">
    <property type="component" value="Chromosome"/>
</dbReference>
<dbReference type="GO" id="GO:0015891">
    <property type="term" value="P:siderophore transport"/>
    <property type="evidence" value="ECO:0007669"/>
    <property type="project" value="InterPro"/>
</dbReference>
<feature type="transmembrane region" description="Helical" evidence="10">
    <location>
        <begin position="21"/>
        <end position="40"/>
    </location>
</feature>
<dbReference type="OrthoDB" id="8703302at2"/>
<dbReference type="EMBL" id="CP016895">
    <property type="protein sequence ID" value="AOA58614.1"/>
    <property type="molecule type" value="Genomic_DNA"/>
</dbReference>
<dbReference type="PROSITE" id="PS52015">
    <property type="entry name" value="TONB_CTD"/>
    <property type="match status" value="1"/>
</dbReference>
<feature type="compositionally biased region" description="Low complexity" evidence="11">
    <location>
        <begin position="160"/>
        <end position="177"/>
    </location>
</feature>